<name>A0A543CRQ3_9ACTN</name>
<dbReference type="OrthoDB" id="9784388at2"/>
<accession>A0A543CRQ3</accession>
<dbReference type="InterPro" id="IPR052376">
    <property type="entry name" value="Oxidative_Scav/Glycosyltrans"/>
</dbReference>
<gene>
    <name evidence="4" type="ORF">FB559_5495</name>
</gene>
<dbReference type="PANTHER" id="PTHR39082:SF1">
    <property type="entry name" value="SCAVENGER RECEPTOR CLASS A MEMBER 3"/>
    <property type="match status" value="1"/>
</dbReference>
<dbReference type="Gene3D" id="1.10.287.1490">
    <property type="match status" value="1"/>
</dbReference>
<feature type="domain" description="C4-type zinc ribbon" evidence="2">
    <location>
        <begin position="206"/>
        <end position="239"/>
    </location>
</feature>
<dbReference type="Pfam" id="PF24481">
    <property type="entry name" value="CT398_CC"/>
    <property type="match status" value="1"/>
</dbReference>
<dbReference type="InterPro" id="IPR003743">
    <property type="entry name" value="Zf-RING_7"/>
</dbReference>
<evidence type="ECO:0000256" key="1">
    <source>
        <dbReference type="SAM" id="MobiDB-lite"/>
    </source>
</evidence>
<sequence>MKAASEAQLRLLDLQELDTALDRLEHRKRTLPELAEIQHAEERLGKFSDAFVAAQTEISDIDREQKKAEQDVDQVRARADRDQKRLDSGQVSSARDLENLQSEIVSLQRRQSDLEEIVLEVMERREEAETRLRDVESDRETSEKTLTELSARRDAAYSEIDGEAELTRTARAGVATDIPDDLMKLYDKLRDQHRGVAATALLRGQCQGCHLQLNTVELNAIRAAAADEVIRCEECRRILVRTKESGL</sequence>
<keyword evidence="5" id="KW-1185">Reference proteome</keyword>
<feature type="compositionally biased region" description="Basic and acidic residues" evidence="1">
    <location>
        <begin position="63"/>
        <end position="87"/>
    </location>
</feature>
<evidence type="ECO:0000313" key="4">
    <source>
        <dbReference type="EMBL" id="TQL99795.1"/>
    </source>
</evidence>
<protein>
    <submittedName>
        <fullName evidence="4">Uncharacterized protein</fullName>
    </submittedName>
</protein>
<feature type="domain" description="CT398-like coiled coil hairpin" evidence="3">
    <location>
        <begin position="14"/>
        <end position="193"/>
    </location>
</feature>
<comment type="caution">
    <text evidence="4">The sequence shown here is derived from an EMBL/GenBank/DDBJ whole genome shotgun (WGS) entry which is preliminary data.</text>
</comment>
<feature type="region of interest" description="Disordered" evidence="1">
    <location>
        <begin position="63"/>
        <end position="93"/>
    </location>
</feature>
<evidence type="ECO:0000313" key="5">
    <source>
        <dbReference type="Proteomes" id="UP000316096"/>
    </source>
</evidence>
<dbReference type="AlphaFoldDB" id="A0A543CRQ3"/>
<dbReference type="InterPro" id="IPR056003">
    <property type="entry name" value="CT398_CC_hairpin"/>
</dbReference>
<dbReference type="EMBL" id="VFOZ01000001">
    <property type="protein sequence ID" value="TQL99795.1"/>
    <property type="molecule type" value="Genomic_DNA"/>
</dbReference>
<proteinExistence type="predicted"/>
<organism evidence="4 5">
    <name type="scientific">Actinoallomurus bryophytorum</name>
    <dbReference type="NCBI Taxonomy" id="1490222"/>
    <lineage>
        <taxon>Bacteria</taxon>
        <taxon>Bacillati</taxon>
        <taxon>Actinomycetota</taxon>
        <taxon>Actinomycetes</taxon>
        <taxon>Streptosporangiales</taxon>
        <taxon>Thermomonosporaceae</taxon>
        <taxon>Actinoallomurus</taxon>
    </lineage>
</organism>
<dbReference type="Pfam" id="PF02591">
    <property type="entry name" value="Zn_ribbon_9"/>
    <property type="match status" value="1"/>
</dbReference>
<dbReference type="RefSeq" id="WP_141958869.1">
    <property type="nucleotide sequence ID" value="NZ_VFOZ01000001.1"/>
</dbReference>
<evidence type="ECO:0000259" key="3">
    <source>
        <dbReference type="Pfam" id="PF24481"/>
    </source>
</evidence>
<dbReference type="PANTHER" id="PTHR39082">
    <property type="entry name" value="PHOSPHOLIPASE C-BETA-2-RELATED"/>
    <property type="match status" value="1"/>
</dbReference>
<dbReference type="Proteomes" id="UP000316096">
    <property type="component" value="Unassembled WGS sequence"/>
</dbReference>
<reference evidence="4 5" key="1">
    <citation type="submission" date="2019-06" db="EMBL/GenBank/DDBJ databases">
        <title>Sequencing the genomes of 1000 actinobacteria strains.</title>
        <authorList>
            <person name="Klenk H.-P."/>
        </authorList>
    </citation>
    <scope>NUCLEOTIDE SEQUENCE [LARGE SCALE GENOMIC DNA]</scope>
    <source>
        <strain evidence="4 5">DSM 102200</strain>
    </source>
</reference>
<evidence type="ECO:0000259" key="2">
    <source>
        <dbReference type="Pfam" id="PF02591"/>
    </source>
</evidence>